<evidence type="ECO:0000313" key="2">
    <source>
        <dbReference type="Proteomes" id="UP001318040"/>
    </source>
</evidence>
<dbReference type="PANTHER" id="PTHR12507">
    <property type="entry name" value="REDUCED GROWTH PHENOTYPE 1 RGP1, YEAST -RELATED"/>
    <property type="match status" value="1"/>
</dbReference>
<dbReference type="Pfam" id="PF08737">
    <property type="entry name" value="Rgp1"/>
    <property type="match status" value="2"/>
</dbReference>
<feature type="compositionally biased region" description="Acidic residues" evidence="1">
    <location>
        <begin position="188"/>
        <end position="208"/>
    </location>
</feature>
<proteinExistence type="predicted"/>
<evidence type="ECO:0000256" key="1">
    <source>
        <dbReference type="SAM" id="MobiDB-lite"/>
    </source>
</evidence>
<dbReference type="AlphaFoldDB" id="A0AAJ7XGL5"/>
<feature type="region of interest" description="Disordered" evidence="1">
    <location>
        <begin position="180"/>
        <end position="219"/>
    </location>
</feature>
<dbReference type="KEGG" id="pmrn:116956084"/>
<dbReference type="Proteomes" id="UP001318040">
    <property type="component" value="Chromosome 63"/>
</dbReference>
<organism evidence="2 3">
    <name type="scientific">Petromyzon marinus</name>
    <name type="common">Sea lamprey</name>
    <dbReference type="NCBI Taxonomy" id="7757"/>
    <lineage>
        <taxon>Eukaryota</taxon>
        <taxon>Metazoa</taxon>
        <taxon>Chordata</taxon>
        <taxon>Craniata</taxon>
        <taxon>Vertebrata</taxon>
        <taxon>Cyclostomata</taxon>
        <taxon>Hyperoartia</taxon>
        <taxon>Petromyzontiformes</taxon>
        <taxon>Petromyzontidae</taxon>
        <taxon>Petromyzon</taxon>
    </lineage>
</organism>
<protein>
    <submittedName>
        <fullName evidence="3">RAB6A-GEF complex partner protein 2-like isoform X1</fullName>
    </submittedName>
</protein>
<accession>A0AAJ7XGL5</accession>
<dbReference type="InterPro" id="IPR014848">
    <property type="entry name" value="Rgp1"/>
</dbReference>
<keyword evidence="2" id="KW-1185">Reference proteome</keyword>
<gene>
    <name evidence="3" type="primary">LOC116956084</name>
</gene>
<sequence>MIEVVAKITRGPVFLAGETLECLVTFTNPMGPHATSASCETLAWASAQIHCQFHASESRVALPPTPTAGPDVQAESDTVFVPNRGERGQCVLSTTPKILFCDLQLAPGDSKAYTYSETIPLDAPPSFRGQAVKYAYKLTVGCQRVNSPIKLLRVPFRVLVLQDILPVGLSEYHLSADDDTVAPANPFLDDDDDDDDDTDSDDGNDADGEGGGQESGERGEGRLLDLAADMITVATAQRSQSVFNITSPWGKVGRLSVARSAFRLGEDAVCSFDFSAGDVRCLRVTVLLQAEESVAPALRRRPSQAPAVATHARHHELCLHTARTHAALPVPLHATPSFSTHVVTLKWRLHFQFLVACEPEATPTLAMEASEGSLWRGAERVQADTLSWDLPITVLPTNPLQAASGSPTQACNSVVI</sequence>
<dbReference type="RefSeq" id="XP_032833422.1">
    <property type="nucleotide sequence ID" value="XM_032977531.1"/>
</dbReference>
<name>A0AAJ7XGL5_PETMA</name>
<reference evidence="3" key="1">
    <citation type="submission" date="2025-08" db="UniProtKB">
        <authorList>
            <consortium name="RefSeq"/>
        </authorList>
    </citation>
    <scope>IDENTIFICATION</scope>
    <source>
        <tissue evidence="3">Sperm</tissue>
    </source>
</reference>
<evidence type="ECO:0000313" key="3">
    <source>
        <dbReference type="RefSeq" id="XP_032833422.1"/>
    </source>
</evidence>